<dbReference type="NCBIfam" id="TIGR03889">
    <property type="entry name" value="nitrile_acc"/>
    <property type="match status" value="1"/>
</dbReference>
<proteinExistence type="predicted"/>
<dbReference type="Pfam" id="PF21006">
    <property type="entry name" value="NHase_beta_N"/>
    <property type="match status" value="1"/>
</dbReference>
<dbReference type="EMBL" id="QVFV01000002">
    <property type="protein sequence ID" value="RZM78666.1"/>
    <property type="molecule type" value="Genomic_DNA"/>
</dbReference>
<organism evidence="2 3">
    <name type="scientific">Leptolyngbya iicbica LK</name>
    <dbReference type="NCBI Taxonomy" id="2294035"/>
    <lineage>
        <taxon>Bacteria</taxon>
        <taxon>Bacillati</taxon>
        <taxon>Cyanobacteriota</taxon>
        <taxon>Cyanophyceae</taxon>
        <taxon>Leptolyngbyales</taxon>
        <taxon>Leptolyngbyaceae</taxon>
        <taxon>Leptolyngbya group</taxon>
        <taxon>Leptolyngbya</taxon>
        <taxon>Leptolyngbya iicbica</taxon>
    </lineage>
</organism>
<accession>A0A4V2E2I4</accession>
<dbReference type="InterPro" id="IPR023808">
    <property type="entry name" value="Nitrile_Hydratase_acc_put"/>
</dbReference>
<comment type="caution">
    <text evidence="2">The sequence shown here is derived from an EMBL/GenBank/DDBJ whole genome shotgun (WGS) entry which is preliminary data.</text>
</comment>
<dbReference type="InterPro" id="IPR049054">
    <property type="entry name" value="CN_hydtase_beta-like_N"/>
</dbReference>
<dbReference type="RefSeq" id="WP_052288598.1">
    <property type="nucleotide sequence ID" value="NZ_QVFV01000002.1"/>
</dbReference>
<dbReference type="InterPro" id="IPR042262">
    <property type="entry name" value="CN_hydtase_beta_C"/>
</dbReference>
<name>A0A4V2E2I4_9CYAN</name>
<evidence type="ECO:0000313" key="2">
    <source>
        <dbReference type="EMBL" id="RZM78666.1"/>
    </source>
</evidence>
<sequence length="112" mass="12697">MQPIPDLDSTTSRPVTLSQTAEPVFKAPWEATAFAIVNQLATLEHCTWPEWTEYLAAAIATTEQENPGAMTYYEQWVMACEKLLADKGLLDEQAIEQKIHELVAEQQTEHRH</sequence>
<dbReference type="SUPFAM" id="SSF50090">
    <property type="entry name" value="Electron transport accessory proteins"/>
    <property type="match status" value="1"/>
</dbReference>
<reference evidence="2 3" key="1">
    <citation type="submission" date="2018-11" db="EMBL/GenBank/DDBJ databases">
        <title>Whole genome sequencing of an environmental sample.</title>
        <authorList>
            <person name="Sarangi A.N."/>
            <person name="Singh D."/>
            <person name="Tripathy S."/>
        </authorList>
    </citation>
    <scope>NUCLEOTIDE SEQUENCE [LARGE SCALE GENOMIC DNA]</scope>
    <source>
        <strain evidence="2 3">Lakshadweep</strain>
    </source>
</reference>
<evidence type="ECO:0000259" key="1">
    <source>
        <dbReference type="Pfam" id="PF21006"/>
    </source>
</evidence>
<gene>
    <name evidence="2" type="ORF">DYY88_07630</name>
</gene>
<dbReference type="OrthoDB" id="9811616at2"/>
<feature type="domain" description="Nitrile hydratase beta subunit-like N-terminal" evidence="1">
    <location>
        <begin position="20"/>
        <end position="108"/>
    </location>
</feature>
<keyword evidence="3" id="KW-1185">Reference proteome</keyword>
<dbReference type="Proteomes" id="UP000292459">
    <property type="component" value="Unassembled WGS sequence"/>
</dbReference>
<dbReference type="AlphaFoldDB" id="A0A4V2E2I4"/>
<protein>
    <submittedName>
        <fullName evidence="2">Nitrile hydratase accessory protein</fullName>
    </submittedName>
</protein>
<dbReference type="Gene3D" id="1.10.472.20">
    <property type="entry name" value="Nitrile hydratase, beta subunit"/>
    <property type="match status" value="1"/>
</dbReference>
<evidence type="ECO:0000313" key="3">
    <source>
        <dbReference type="Proteomes" id="UP000292459"/>
    </source>
</evidence>
<dbReference type="InterPro" id="IPR008990">
    <property type="entry name" value="Elect_transpt_acc-like_dom_sf"/>
</dbReference>